<proteinExistence type="predicted"/>
<evidence type="ECO:0000313" key="7">
    <source>
        <dbReference type="EMBL" id="SHJ88410.1"/>
    </source>
</evidence>
<dbReference type="InterPro" id="IPR009908">
    <property type="entry name" value="Methylamine_util_MauE"/>
</dbReference>
<dbReference type="EMBL" id="FQZM01000093">
    <property type="protein sequence ID" value="SHJ88410.1"/>
    <property type="molecule type" value="Genomic_DNA"/>
</dbReference>
<feature type="domain" description="Methylamine utilisation protein MauE" evidence="6">
    <location>
        <begin position="41"/>
        <end position="138"/>
    </location>
</feature>
<dbReference type="AlphaFoldDB" id="A0A1M6MYF6"/>
<protein>
    <submittedName>
        <fullName evidence="7">Methylamine utilisation protein MauE</fullName>
    </submittedName>
</protein>
<evidence type="ECO:0000259" key="6">
    <source>
        <dbReference type="Pfam" id="PF07291"/>
    </source>
</evidence>
<feature type="transmembrane region" description="Helical" evidence="5">
    <location>
        <begin position="120"/>
        <end position="139"/>
    </location>
</feature>
<dbReference type="GO" id="GO:0030416">
    <property type="term" value="P:methylamine metabolic process"/>
    <property type="evidence" value="ECO:0007669"/>
    <property type="project" value="InterPro"/>
</dbReference>
<keyword evidence="2 5" id="KW-0812">Transmembrane</keyword>
<dbReference type="Pfam" id="PF07291">
    <property type="entry name" value="MauE"/>
    <property type="match status" value="1"/>
</dbReference>
<evidence type="ECO:0000313" key="8">
    <source>
        <dbReference type="Proteomes" id="UP000184529"/>
    </source>
</evidence>
<evidence type="ECO:0000256" key="3">
    <source>
        <dbReference type="ARBA" id="ARBA00022989"/>
    </source>
</evidence>
<dbReference type="STRING" id="1121432.SAMN02745219_03555"/>
<feature type="transmembrane region" description="Helical" evidence="5">
    <location>
        <begin position="21"/>
        <end position="41"/>
    </location>
</feature>
<keyword evidence="4 5" id="KW-0472">Membrane</keyword>
<accession>A0A1M6MYF6</accession>
<organism evidence="7 8">
    <name type="scientific">Desulfofundulus thermosubterraneus DSM 16057</name>
    <dbReference type="NCBI Taxonomy" id="1121432"/>
    <lineage>
        <taxon>Bacteria</taxon>
        <taxon>Bacillati</taxon>
        <taxon>Bacillota</taxon>
        <taxon>Clostridia</taxon>
        <taxon>Eubacteriales</taxon>
        <taxon>Peptococcaceae</taxon>
        <taxon>Desulfofundulus</taxon>
    </lineage>
</organism>
<evidence type="ECO:0000256" key="2">
    <source>
        <dbReference type="ARBA" id="ARBA00022692"/>
    </source>
</evidence>
<sequence length="156" mass="16798">MSTSNGSKQKNNNRAAPKKRLTVVALKQCLLLVIIACLLGASVYNYKLLPDELIGPVAVAIPWIETLAGVCLLLGLNTKGGALAISGLLAMFITILIVSAARGLDVECGCFSGVERTVGFLAIFEDMVMLTGALFVLYFDRVKLTPYTFLTRRNKS</sequence>
<gene>
    <name evidence="7" type="ORF">SAMN02745219_03555</name>
</gene>
<name>A0A1M6MYF6_9FIRM</name>
<feature type="transmembrane region" description="Helical" evidence="5">
    <location>
        <begin position="53"/>
        <end position="74"/>
    </location>
</feature>
<keyword evidence="8" id="KW-1185">Reference proteome</keyword>
<feature type="transmembrane region" description="Helical" evidence="5">
    <location>
        <begin position="81"/>
        <end position="100"/>
    </location>
</feature>
<dbReference type="GO" id="GO:0016020">
    <property type="term" value="C:membrane"/>
    <property type="evidence" value="ECO:0007669"/>
    <property type="project" value="UniProtKB-SubCell"/>
</dbReference>
<evidence type="ECO:0000256" key="4">
    <source>
        <dbReference type="ARBA" id="ARBA00023136"/>
    </source>
</evidence>
<comment type="subcellular location">
    <subcellularLocation>
        <location evidence="1">Membrane</location>
        <topology evidence="1">Multi-pass membrane protein</topology>
    </subcellularLocation>
</comment>
<dbReference type="UniPathway" id="UPA00895"/>
<reference evidence="8" key="1">
    <citation type="submission" date="2016-11" db="EMBL/GenBank/DDBJ databases">
        <authorList>
            <person name="Varghese N."/>
            <person name="Submissions S."/>
        </authorList>
    </citation>
    <scope>NUCLEOTIDE SEQUENCE [LARGE SCALE GENOMIC DNA]</scope>
    <source>
        <strain evidence="8">DSM 16057</strain>
    </source>
</reference>
<evidence type="ECO:0000256" key="5">
    <source>
        <dbReference type="SAM" id="Phobius"/>
    </source>
</evidence>
<keyword evidence="3 5" id="KW-1133">Transmembrane helix</keyword>
<evidence type="ECO:0000256" key="1">
    <source>
        <dbReference type="ARBA" id="ARBA00004141"/>
    </source>
</evidence>
<dbReference type="Proteomes" id="UP000184529">
    <property type="component" value="Unassembled WGS sequence"/>
</dbReference>